<protein>
    <recommendedName>
        <fullName evidence="3">Polyketide cyclase/dehydrase/lipid transport protein</fullName>
    </recommendedName>
</protein>
<proteinExistence type="predicted"/>
<reference evidence="1 2" key="1">
    <citation type="submission" date="2017-10" db="EMBL/GenBank/DDBJ databases">
        <title>Sequencing the genomes of 1000 actinobacteria strains.</title>
        <authorList>
            <person name="Klenk H.-P."/>
        </authorList>
    </citation>
    <scope>NUCLEOTIDE SEQUENCE [LARGE SCALE GENOMIC DNA]</scope>
    <source>
        <strain evidence="1 2">DSM 21863</strain>
    </source>
</reference>
<dbReference type="AlphaFoldDB" id="A0A2A9EZH7"/>
<evidence type="ECO:0008006" key="3">
    <source>
        <dbReference type="Google" id="ProtNLM"/>
    </source>
</evidence>
<sequence>MTTTTPEPFRLVSTWLLRAPAPVVWRLLADPGFTWPGWWPLLRTVDTHPRTDADGRAAPGASVTLRVRSPAGRALQVRLALDAVTPPGDVDGVGHARFTADGDLAGTALVVVRPVPGGCVVALRWDVTPAADHPGLAAHRHLSTLAHAAVMRAGEAGLRRHLRRTTAPTGRHQR</sequence>
<dbReference type="Gene3D" id="3.30.530.20">
    <property type="match status" value="1"/>
</dbReference>
<dbReference type="SUPFAM" id="SSF55961">
    <property type="entry name" value="Bet v1-like"/>
    <property type="match status" value="1"/>
</dbReference>
<gene>
    <name evidence="1" type="ORF">ATJ88_2376</name>
</gene>
<name>A0A2A9EZH7_9MICO</name>
<accession>A0A2A9EZH7</accession>
<dbReference type="Proteomes" id="UP000224130">
    <property type="component" value="Unassembled WGS sequence"/>
</dbReference>
<dbReference type="InterPro" id="IPR023393">
    <property type="entry name" value="START-like_dom_sf"/>
</dbReference>
<dbReference type="EMBL" id="PDJJ01000001">
    <property type="protein sequence ID" value="PFG43670.1"/>
    <property type="molecule type" value="Genomic_DNA"/>
</dbReference>
<dbReference type="RefSeq" id="WP_098463991.1">
    <property type="nucleotide sequence ID" value="NZ_PDJJ01000001.1"/>
</dbReference>
<comment type="caution">
    <text evidence="1">The sequence shown here is derived from an EMBL/GenBank/DDBJ whole genome shotgun (WGS) entry which is preliminary data.</text>
</comment>
<evidence type="ECO:0000313" key="2">
    <source>
        <dbReference type="Proteomes" id="UP000224130"/>
    </source>
</evidence>
<evidence type="ECO:0000313" key="1">
    <source>
        <dbReference type="EMBL" id="PFG43670.1"/>
    </source>
</evidence>
<organism evidence="1 2">
    <name type="scientific">Isoptericola jiangsuensis</name>
    <dbReference type="NCBI Taxonomy" id="548579"/>
    <lineage>
        <taxon>Bacteria</taxon>
        <taxon>Bacillati</taxon>
        <taxon>Actinomycetota</taxon>
        <taxon>Actinomycetes</taxon>
        <taxon>Micrococcales</taxon>
        <taxon>Promicromonosporaceae</taxon>
        <taxon>Isoptericola</taxon>
    </lineage>
</organism>
<keyword evidence="2" id="KW-1185">Reference proteome</keyword>